<evidence type="ECO:0000256" key="1">
    <source>
        <dbReference type="SAM" id="SignalP"/>
    </source>
</evidence>
<proteinExistence type="predicted"/>
<dbReference type="RefSeq" id="WP_219059533.1">
    <property type="nucleotide sequence ID" value="NZ_JAHBBH010000050.1"/>
</dbReference>
<evidence type="ECO:0000313" key="2">
    <source>
        <dbReference type="EMBL" id="MBW3093564.1"/>
    </source>
</evidence>
<dbReference type="InterPro" id="IPR050490">
    <property type="entry name" value="Bact_solute-bd_prot1"/>
</dbReference>
<gene>
    <name evidence="2" type="ORF">KIH79_11660</name>
</gene>
<keyword evidence="1" id="KW-0732">Signal</keyword>
<reference evidence="2 3" key="1">
    <citation type="submission" date="2021-05" db="EMBL/GenBank/DDBJ databases">
        <title>Phylogenetic classification of ten novel species belonging to the genus Bifidobacterium comprising B. colchicus sp. nov., B. abeli sp. nov., B. bicoloris sp. nov., B. guerezis sp. nov., B. rosaliae sp. nov., B. santillanensis sp. nov., B. argentati sp. nov., B. amazzoni sp. nov., B. pluviali sp. nov., and B. pinnaculum sp. nov.</title>
        <authorList>
            <person name="Lugli G.A."/>
            <person name="Ruiz Garcia L."/>
            <person name="Margolles A."/>
            <person name="Ventura M."/>
        </authorList>
    </citation>
    <scope>NUCLEOTIDE SEQUENCE [LARGE SCALE GENOMIC DNA]</scope>
    <source>
        <strain evidence="2 3">82T10</strain>
    </source>
</reference>
<evidence type="ECO:0000313" key="3">
    <source>
        <dbReference type="Proteomes" id="UP000700815"/>
    </source>
</evidence>
<feature type="signal peptide" evidence="1">
    <location>
        <begin position="1"/>
        <end position="34"/>
    </location>
</feature>
<organism evidence="2 3">
    <name type="scientific">Bifidobacterium miconis</name>
    <dbReference type="NCBI Taxonomy" id="2834435"/>
    <lineage>
        <taxon>Bacteria</taxon>
        <taxon>Bacillati</taxon>
        <taxon>Actinomycetota</taxon>
        <taxon>Actinomycetes</taxon>
        <taxon>Bifidobacteriales</taxon>
        <taxon>Bifidobacteriaceae</taxon>
        <taxon>Bifidobacterium</taxon>
    </lineage>
</organism>
<protein>
    <submittedName>
        <fullName evidence="2">Extracellular solute-binding protein</fullName>
    </submittedName>
</protein>
<dbReference type="PROSITE" id="PS51257">
    <property type="entry name" value="PROKAR_LIPOPROTEIN"/>
    <property type="match status" value="1"/>
</dbReference>
<sequence>MNKGVAKKAISGVAAAGAAAMLLTGMAACGQSTAANKKTSDGKPIVTILVQQNTNQINIKDMTWAKQLEEESGAKIEWKTVLDTAWGQQKNASLAANDIADLNIRAYHPDDAAQNPSAFEDLTDDIDKMPNVKKFFEEKPVAKKFVDVDGKVYTLPSDRGKGFAASGQHMMINKTWLDKLGLKVPTTWDELTKVLEAFKTQDPNGNGKADEIPMNLRALPTDTLAGWWSPFLFLNSTGIATHYNSGPSQQGYYVENGKVGNVMQTEQFRQVLDYLATLTKEGLAPKDWVTTDKYDSRNQVGGNVAQVGVVFGWDQTAFGAVGSDLYNQYISMAVPSAPGVSADKTVWDASGISGSNEFEDYHMAMSANAANKDACLKIINLLYSEKYSVQQLWGSIDDGYLKKTGEHSYERTEKFQKAADAGKSPTLEDRLAGWIPDDITIKGDSGSDSVTAVDEANKQQYENIGGEKNYFPIYVRLGSEDQTTVANNNTTIFTTVLPLIAKMAQNGADDATWKNLQDQLKSLNIQQNIDIWQKAYDKYVK</sequence>
<dbReference type="Proteomes" id="UP000700815">
    <property type="component" value="Unassembled WGS sequence"/>
</dbReference>
<accession>A0ABS6WHN7</accession>
<comment type="caution">
    <text evidence="2">The sequence shown here is derived from an EMBL/GenBank/DDBJ whole genome shotgun (WGS) entry which is preliminary data.</text>
</comment>
<name>A0ABS6WHN7_9BIFI</name>
<dbReference type="PANTHER" id="PTHR43649">
    <property type="entry name" value="ARABINOSE-BINDING PROTEIN-RELATED"/>
    <property type="match status" value="1"/>
</dbReference>
<keyword evidence="3" id="KW-1185">Reference proteome</keyword>
<dbReference type="EMBL" id="JAHBBH010000050">
    <property type="protein sequence ID" value="MBW3093564.1"/>
    <property type="molecule type" value="Genomic_DNA"/>
</dbReference>
<dbReference type="PANTHER" id="PTHR43649:SF12">
    <property type="entry name" value="DIACETYLCHITOBIOSE BINDING PROTEIN DASA"/>
    <property type="match status" value="1"/>
</dbReference>
<feature type="chain" id="PRO_5046622519" evidence="1">
    <location>
        <begin position="35"/>
        <end position="541"/>
    </location>
</feature>